<comment type="caution">
    <text evidence="3">The sequence shown here is derived from an EMBL/GenBank/DDBJ whole genome shotgun (WGS) entry which is preliminary data.</text>
</comment>
<organism evidence="3 4">
    <name type="scientific">Cichlidogyrus casuarinus</name>
    <dbReference type="NCBI Taxonomy" id="1844966"/>
    <lineage>
        <taxon>Eukaryota</taxon>
        <taxon>Metazoa</taxon>
        <taxon>Spiralia</taxon>
        <taxon>Lophotrochozoa</taxon>
        <taxon>Platyhelminthes</taxon>
        <taxon>Monogenea</taxon>
        <taxon>Monopisthocotylea</taxon>
        <taxon>Dactylogyridea</taxon>
        <taxon>Ancyrocephalidae</taxon>
        <taxon>Cichlidogyrus</taxon>
    </lineage>
</organism>
<evidence type="ECO:0000256" key="1">
    <source>
        <dbReference type="SAM" id="Coils"/>
    </source>
</evidence>
<accession>A0ABD2PSB6</accession>
<sequence length="813" mass="94733">MRQKWWSSNTICSVPTASHKTLSLNAVSGTFIILALLYVVGGIILLGEVVYCKLRSKTIANRTLSLDSDTQSKTESEEMQAATNLGFEPDHSLPVLNELKLLINDPNSNLDVGTLSQHASQLYDCTEKDLNEMNQKMERILNENQSITSSIDRLLKDRLSNLGKAVQDKHVEMLYDLSEVQNMLSKTTIENQRLQHYCYNYDIAEKKIKAEMKVMMQQRPMLESKIKDESFNIRKVENDIQNSLRNQEMAKETLAKEKEKYENLMRILKSEELEIESDLKAAEKKLFAAEKHYEECVSLAYTLRKETEQAQKDKLEAEISEGKLQNLLHQLQEENVSVMGEADSCQNRLSSMQSELDTNAIILKRTLRILHTRKNGLLDEEESKARIKVTLQEGKTFAAKTLLKSRETEFQAKMQSIEQMDREKTEYEKKMNRLGEREKEATQMFDSIQDEYRAVAKEHGRVTVEYEQAKKKAQTEEQKVRAALEAIQMKVDEEIALRETIMMQIRMTIAELEQAKAEELSERSRLEGYAVELENYAKNAEKEYQETLVIFQKLSDQITETRENYEKTKLDWIKENESKLAEIDSLKSEIAIGLEKSKSIKKELKDLVADTKLLTERKNMLLKDIDLVVKKKISCEKNVNKLEQGLFHFELEVSDLEIMTARIKQAIDASWKKKHETSEINKNILKLRWKAKQTCLDRLRKVMTMNDLKSKKYETDLESKFSLCSNFFAYKDFLNMTKYMLTDMQELLKFTEIFSFNQSFYEEMQDKLMKSDFLRIRNAFDKGDFRILAICDMLTDNRKWSRLDAENCQTDKL</sequence>
<evidence type="ECO:0000256" key="2">
    <source>
        <dbReference type="SAM" id="Phobius"/>
    </source>
</evidence>
<name>A0ABD2PSB6_9PLAT</name>
<keyword evidence="2" id="KW-1133">Transmembrane helix</keyword>
<dbReference type="AlphaFoldDB" id="A0ABD2PSB6"/>
<feature type="transmembrane region" description="Helical" evidence="2">
    <location>
        <begin position="31"/>
        <end position="52"/>
    </location>
</feature>
<gene>
    <name evidence="3" type="ORF">Ciccas_011072</name>
</gene>
<keyword evidence="2" id="KW-0472">Membrane</keyword>
<dbReference type="Proteomes" id="UP001626550">
    <property type="component" value="Unassembled WGS sequence"/>
</dbReference>
<feature type="coiled-coil region" evidence="1">
    <location>
        <begin position="410"/>
        <end position="571"/>
    </location>
</feature>
<keyword evidence="1" id="KW-0175">Coiled coil</keyword>
<feature type="coiled-coil region" evidence="1">
    <location>
        <begin position="233"/>
        <end position="325"/>
    </location>
</feature>
<reference evidence="3 4" key="1">
    <citation type="submission" date="2024-11" db="EMBL/GenBank/DDBJ databases">
        <title>Adaptive evolution of stress response genes in parasites aligns with host niche diversity.</title>
        <authorList>
            <person name="Hahn C."/>
            <person name="Resl P."/>
        </authorList>
    </citation>
    <scope>NUCLEOTIDE SEQUENCE [LARGE SCALE GENOMIC DNA]</scope>
    <source>
        <strain evidence="3">EGGRZ-B1_66</strain>
        <tissue evidence="3">Body</tissue>
    </source>
</reference>
<keyword evidence="2" id="KW-0812">Transmembrane</keyword>
<feature type="coiled-coil region" evidence="1">
    <location>
        <begin position="123"/>
        <end position="150"/>
    </location>
</feature>
<evidence type="ECO:0000313" key="4">
    <source>
        <dbReference type="Proteomes" id="UP001626550"/>
    </source>
</evidence>
<protein>
    <submittedName>
        <fullName evidence="3">Uncharacterized protein</fullName>
    </submittedName>
</protein>
<evidence type="ECO:0000313" key="3">
    <source>
        <dbReference type="EMBL" id="KAL3310365.1"/>
    </source>
</evidence>
<proteinExistence type="predicted"/>
<dbReference type="EMBL" id="JBJKFK010003015">
    <property type="protein sequence ID" value="KAL3310365.1"/>
    <property type="molecule type" value="Genomic_DNA"/>
</dbReference>
<keyword evidence="4" id="KW-1185">Reference proteome</keyword>